<dbReference type="InterPro" id="IPR029063">
    <property type="entry name" value="SAM-dependent_MTases_sf"/>
</dbReference>
<sequence>MELLLKSSPPPSPPESALSVLPHGSGAPSSWITRHAPLIAGLADGARVLDLACGAGRHARWLAAQGARVTAVDRDAAALGALAGAGLPGIGTLEADLEPPEGAPWPLAGLRFDAVVITNYLWRPRLDEAVALLAPGGVLLHETFAQGHARFGRPSRPDFLLRPGELLELARRHGLTVVAYEDGVLQDPPRRVQRIAAVREAEAPDNGPSADGPLHPLPSRG</sequence>
<keyword evidence="7" id="KW-1185">Reference proteome</keyword>
<gene>
    <name evidence="6" type="ORF">HNQ01_001665</name>
</gene>
<feature type="region of interest" description="Disordered" evidence="4">
    <location>
        <begin position="198"/>
        <end position="221"/>
    </location>
</feature>
<protein>
    <submittedName>
        <fullName evidence="6">SAM-dependent methyltransferase</fullName>
    </submittedName>
</protein>
<dbReference type="Proteomes" id="UP001516061">
    <property type="component" value="Unassembled WGS sequence"/>
</dbReference>
<evidence type="ECO:0000256" key="3">
    <source>
        <dbReference type="ARBA" id="ARBA00022691"/>
    </source>
</evidence>
<dbReference type="GO" id="GO:0008168">
    <property type="term" value="F:methyltransferase activity"/>
    <property type="evidence" value="ECO:0007669"/>
    <property type="project" value="UniProtKB-KW"/>
</dbReference>
<dbReference type="InterPro" id="IPR041698">
    <property type="entry name" value="Methyltransf_25"/>
</dbReference>
<name>A0ABX2G1M1_9BURK</name>
<evidence type="ECO:0000256" key="1">
    <source>
        <dbReference type="ARBA" id="ARBA00022603"/>
    </source>
</evidence>
<dbReference type="GO" id="GO:0032259">
    <property type="term" value="P:methylation"/>
    <property type="evidence" value="ECO:0007669"/>
    <property type="project" value="UniProtKB-KW"/>
</dbReference>
<dbReference type="SUPFAM" id="SSF53335">
    <property type="entry name" value="S-adenosyl-L-methionine-dependent methyltransferases"/>
    <property type="match status" value="1"/>
</dbReference>
<feature type="region of interest" description="Disordered" evidence="4">
    <location>
        <begin position="1"/>
        <end position="22"/>
    </location>
</feature>
<dbReference type="PANTHER" id="PTHR43464">
    <property type="entry name" value="METHYLTRANSFERASE"/>
    <property type="match status" value="1"/>
</dbReference>
<dbReference type="CDD" id="cd02440">
    <property type="entry name" value="AdoMet_MTases"/>
    <property type="match status" value="1"/>
</dbReference>
<organism evidence="6 7">
    <name type="scientific">Sphaerotilus uruguayifluvii</name>
    <dbReference type="NCBI Taxonomy" id="2735897"/>
    <lineage>
        <taxon>Bacteria</taxon>
        <taxon>Pseudomonadati</taxon>
        <taxon>Pseudomonadota</taxon>
        <taxon>Betaproteobacteria</taxon>
        <taxon>Burkholderiales</taxon>
        <taxon>Sphaerotilaceae</taxon>
        <taxon>Sphaerotilus</taxon>
    </lineage>
</organism>
<evidence type="ECO:0000256" key="4">
    <source>
        <dbReference type="SAM" id="MobiDB-lite"/>
    </source>
</evidence>
<reference evidence="6 7" key="1">
    <citation type="submission" date="2020-05" db="EMBL/GenBank/DDBJ databases">
        <title>Genomic Encyclopedia of Type Strains, Phase IV (KMG-V): Genome sequencing to study the core and pangenomes of soil and plant-associated prokaryotes.</title>
        <authorList>
            <person name="Whitman W."/>
        </authorList>
    </citation>
    <scope>NUCLEOTIDE SEQUENCE [LARGE SCALE GENOMIC DNA]</scope>
    <source>
        <strain evidence="6 7">C29</strain>
    </source>
</reference>
<evidence type="ECO:0000259" key="5">
    <source>
        <dbReference type="Pfam" id="PF13649"/>
    </source>
</evidence>
<keyword evidence="3" id="KW-0949">S-adenosyl-L-methionine</keyword>
<dbReference type="EMBL" id="JABSNM010000006">
    <property type="protein sequence ID" value="NRT55930.1"/>
    <property type="molecule type" value="Genomic_DNA"/>
</dbReference>
<keyword evidence="2" id="KW-0808">Transferase</keyword>
<comment type="caution">
    <text evidence="6">The sequence shown here is derived from an EMBL/GenBank/DDBJ whole genome shotgun (WGS) entry which is preliminary data.</text>
</comment>
<accession>A0ABX2G1M1</accession>
<keyword evidence="1 6" id="KW-0489">Methyltransferase</keyword>
<evidence type="ECO:0000313" key="7">
    <source>
        <dbReference type="Proteomes" id="UP001516061"/>
    </source>
</evidence>
<dbReference type="PANTHER" id="PTHR43464:SF19">
    <property type="entry name" value="UBIQUINONE BIOSYNTHESIS O-METHYLTRANSFERASE, MITOCHONDRIAL"/>
    <property type="match status" value="1"/>
</dbReference>
<dbReference type="Pfam" id="PF13649">
    <property type="entry name" value="Methyltransf_25"/>
    <property type="match status" value="1"/>
</dbReference>
<evidence type="ECO:0000256" key="2">
    <source>
        <dbReference type="ARBA" id="ARBA00022679"/>
    </source>
</evidence>
<feature type="domain" description="Methyltransferase" evidence="5">
    <location>
        <begin position="48"/>
        <end position="137"/>
    </location>
</feature>
<evidence type="ECO:0000313" key="6">
    <source>
        <dbReference type="EMBL" id="NRT55930.1"/>
    </source>
</evidence>
<proteinExistence type="predicted"/>
<dbReference type="Gene3D" id="3.40.50.150">
    <property type="entry name" value="Vaccinia Virus protein VP39"/>
    <property type="match status" value="1"/>
</dbReference>